<dbReference type="AlphaFoldDB" id="A0A8T8KAX8"/>
<dbReference type="InterPro" id="IPR011322">
    <property type="entry name" value="N-reg_PII-like_a/b"/>
</dbReference>
<protein>
    <submittedName>
        <fullName evidence="1">P-II family nitrogen regulator</fullName>
    </submittedName>
</protein>
<dbReference type="OrthoDB" id="145191at2157"/>
<dbReference type="Proteomes" id="UP000681041">
    <property type="component" value="Chromosome"/>
</dbReference>
<dbReference type="EMBL" id="CP058560">
    <property type="protein sequence ID" value="QUH24253.1"/>
    <property type="molecule type" value="Genomic_DNA"/>
</dbReference>
<evidence type="ECO:0000313" key="2">
    <source>
        <dbReference type="Proteomes" id="UP000681041"/>
    </source>
</evidence>
<dbReference type="KEGG" id="meme:HYG87_01000"/>
<evidence type="ECO:0000313" key="1">
    <source>
        <dbReference type="EMBL" id="QUH24253.1"/>
    </source>
</evidence>
<name>A0A8T8KAX8_9EURY</name>
<reference evidence="1" key="1">
    <citation type="submission" date="2020-07" db="EMBL/GenBank/DDBJ databases">
        <title>Methanobacterium. sp. MethCan genome.</title>
        <authorList>
            <person name="Postec A."/>
            <person name="Quemeneur M."/>
        </authorList>
    </citation>
    <scope>NUCLEOTIDE SEQUENCE</scope>
    <source>
        <strain evidence="1">MethCAN</strain>
    </source>
</reference>
<dbReference type="GeneID" id="64819298"/>
<accession>A0A8T8KAX8</accession>
<organism evidence="1 2">
    <name type="scientific">Methanobacterium alkalithermotolerans</name>
    <dbReference type="NCBI Taxonomy" id="2731220"/>
    <lineage>
        <taxon>Archaea</taxon>
        <taxon>Methanobacteriati</taxon>
        <taxon>Methanobacteriota</taxon>
        <taxon>Methanomada group</taxon>
        <taxon>Methanobacteria</taxon>
        <taxon>Methanobacteriales</taxon>
        <taxon>Methanobacteriaceae</taxon>
        <taxon>Methanobacterium</taxon>
    </lineage>
</organism>
<gene>
    <name evidence="1" type="ORF">HYG87_01000</name>
</gene>
<keyword evidence="2" id="KW-1185">Reference proteome</keyword>
<dbReference type="RefSeq" id="WP_211534175.1">
    <property type="nucleotide sequence ID" value="NZ_CP058560.1"/>
</dbReference>
<proteinExistence type="predicted"/>
<dbReference type="Gene3D" id="3.30.70.120">
    <property type="match status" value="1"/>
</dbReference>
<dbReference type="SUPFAM" id="SSF54913">
    <property type="entry name" value="GlnB-like"/>
    <property type="match status" value="1"/>
</dbReference>
<sequence length="64" mass="7209">MPIEPRKEIMMILIQEKYVDPVLQTIRQEGKLDKPGTGLAFVMDVDQVVGLTPYGVDGCNIEEF</sequence>
<dbReference type="InterPro" id="IPR015867">
    <property type="entry name" value="N-reg_PII/ATP_PRibTrfase_C"/>
</dbReference>